<dbReference type="InterPro" id="IPR036236">
    <property type="entry name" value="Znf_C2H2_sf"/>
</dbReference>
<comment type="caution">
    <text evidence="2">The sequence shown here is derived from an EMBL/GenBank/DDBJ whole genome shotgun (WGS) entry which is preliminary data.</text>
</comment>
<sequence length="47" mass="5270">MSSILSTSDSEDSSPSVRAHSRVLNCKWEECSSSFSFLNDLVNHLHE</sequence>
<dbReference type="SUPFAM" id="SSF57667">
    <property type="entry name" value="beta-beta-alpha zinc fingers"/>
    <property type="match status" value="1"/>
</dbReference>
<dbReference type="EMBL" id="CAJVPV010043926">
    <property type="protein sequence ID" value="CAG8766609.1"/>
    <property type="molecule type" value="Genomic_DNA"/>
</dbReference>
<name>A0A9N9NUZ6_9GLOM</name>
<dbReference type="InterPro" id="IPR048420">
    <property type="entry name" value="Zap1-like_Znf1"/>
</dbReference>
<gene>
    <name evidence="2" type="ORF">AMORRO_LOCUS16318</name>
</gene>
<proteinExistence type="predicted"/>
<accession>A0A9N9NUZ6</accession>
<dbReference type="OrthoDB" id="3437960at2759"/>
<dbReference type="Gene3D" id="3.30.160.60">
    <property type="entry name" value="Classic Zinc Finger"/>
    <property type="match status" value="1"/>
</dbReference>
<evidence type="ECO:0000313" key="3">
    <source>
        <dbReference type="Proteomes" id="UP000789342"/>
    </source>
</evidence>
<keyword evidence="3" id="KW-1185">Reference proteome</keyword>
<reference evidence="2" key="1">
    <citation type="submission" date="2021-06" db="EMBL/GenBank/DDBJ databases">
        <authorList>
            <person name="Kallberg Y."/>
            <person name="Tangrot J."/>
            <person name="Rosling A."/>
        </authorList>
    </citation>
    <scope>NUCLEOTIDE SEQUENCE</scope>
    <source>
        <strain evidence="2">CL551</strain>
    </source>
</reference>
<dbReference type="Proteomes" id="UP000789342">
    <property type="component" value="Unassembled WGS sequence"/>
</dbReference>
<feature type="non-terminal residue" evidence="2">
    <location>
        <position position="47"/>
    </location>
</feature>
<evidence type="ECO:0000259" key="1">
    <source>
        <dbReference type="Pfam" id="PF21816"/>
    </source>
</evidence>
<dbReference type="GO" id="GO:0008270">
    <property type="term" value="F:zinc ion binding"/>
    <property type="evidence" value="ECO:0007669"/>
    <property type="project" value="InterPro"/>
</dbReference>
<protein>
    <submittedName>
        <fullName evidence="2">17981_t:CDS:1</fullName>
    </submittedName>
</protein>
<feature type="domain" description="Zap1-like C2H2 zinc finger 1" evidence="1">
    <location>
        <begin position="24"/>
        <end position="46"/>
    </location>
</feature>
<dbReference type="AlphaFoldDB" id="A0A9N9NUZ6"/>
<dbReference type="Pfam" id="PF21816">
    <property type="entry name" value="Zap1_zf1"/>
    <property type="match status" value="1"/>
</dbReference>
<evidence type="ECO:0000313" key="2">
    <source>
        <dbReference type="EMBL" id="CAG8766609.1"/>
    </source>
</evidence>
<organism evidence="2 3">
    <name type="scientific">Acaulospora morrowiae</name>
    <dbReference type="NCBI Taxonomy" id="94023"/>
    <lineage>
        <taxon>Eukaryota</taxon>
        <taxon>Fungi</taxon>
        <taxon>Fungi incertae sedis</taxon>
        <taxon>Mucoromycota</taxon>
        <taxon>Glomeromycotina</taxon>
        <taxon>Glomeromycetes</taxon>
        <taxon>Diversisporales</taxon>
        <taxon>Acaulosporaceae</taxon>
        <taxon>Acaulospora</taxon>
    </lineage>
</organism>